<feature type="transmembrane region" description="Helical" evidence="7">
    <location>
        <begin position="248"/>
        <end position="267"/>
    </location>
</feature>
<evidence type="ECO:0000256" key="6">
    <source>
        <dbReference type="ARBA" id="ARBA00023136"/>
    </source>
</evidence>
<evidence type="ECO:0000256" key="5">
    <source>
        <dbReference type="ARBA" id="ARBA00022989"/>
    </source>
</evidence>
<evidence type="ECO:0000259" key="8">
    <source>
        <dbReference type="Pfam" id="PF00892"/>
    </source>
</evidence>
<dbReference type="InterPro" id="IPR050638">
    <property type="entry name" value="AA-Vitamin_Transporters"/>
</dbReference>
<dbReference type="OrthoDB" id="4529062at2"/>
<evidence type="ECO:0000256" key="7">
    <source>
        <dbReference type="SAM" id="Phobius"/>
    </source>
</evidence>
<feature type="transmembrane region" description="Helical" evidence="7">
    <location>
        <begin position="183"/>
        <end position="203"/>
    </location>
</feature>
<accession>A0A2P8H3X3</accession>
<evidence type="ECO:0000256" key="1">
    <source>
        <dbReference type="ARBA" id="ARBA00004651"/>
    </source>
</evidence>
<feature type="transmembrane region" description="Helical" evidence="7">
    <location>
        <begin position="215"/>
        <end position="236"/>
    </location>
</feature>
<dbReference type="RefSeq" id="WP_106532420.1">
    <property type="nucleotide sequence ID" value="NZ_PYAT01000003.1"/>
</dbReference>
<dbReference type="EMBL" id="PYAT01000003">
    <property type="protein sequence ID" value="PSL40908.1"/>
    <property type="molecule type" value="Genomic_DNA"/>
</dbReference>
<feature type="transmembrane region" description="Helical" evidence="7">
    <location>
        <begin position="39"/>
        <end position="57"/>
    </location>
</feature>
<dbReference type="Pfam" id="PF00892">
    <property type="entry name" value="EamA"/>
    <property type="match status" value="2"/>
</dbReference>
<name>A0A2P8H3X3_9BACL</name>
<feature type="transmembrane region" description="Helical" evidence="7">
    <location>
        <begin position="99"/>
        <end position="118"/>
    </location>
</feature>
<feature type="transmembrane region" description="Helical" evidence="7">
    <location>
        <begin position="7"/>
        <end position="27"/>
    </location>
</feature>
<dbReference type="AlphaFoldDB" id="A0A2P8H3X3"/>
<comment type="similarity">
    <text evidence="2">Belongs to the EamA transporter family.</text>
</comment>
<gene>
    <name evidence="9" type="ORF">B0H99_10340</name>
</gene>
<evidence type="ECO:0000256" key="3">
    <source>
        <dbReference type="ARBA" id="ARBA00022475"/>
    </source>
</evidence>
<evidence type="ECO:0000256" key="2">
    <source>
        <dbReference type="ARBA" id="ARBA00007362"/>
    </source>
</evidence>
<reference evidence="9 10" key="1">
    <citation type="submission" date="2018-03" db="EMBL/GenBank/DDBJ databases">
        <title>Genomic Encyclopedia of Type Strains, Phase III (KMG-III): the genomes of soil and plant-associated and newly described type strains.</title>
        <authorList>
            <person name="Whitman W."/>
        </authorList>
    </citation>
    <scope>NUCLEOTIDE SEQUENCE [LARGE SCALE GENOMIC DNA]</scope>
    <source>
        <strain evidence="9 10">CGMCC 1.12259</strain>
    </source>
</reference>
<keyword evidence="3" id="KW-1003">Cell membrane</keyword>
<evidence type="ECO:0000313" key="9">
    <source>
        <dbReference type="EMBL" id="PSL40908.1"/>
    </source>
</evidence>
<feature type="transmembrane region" description="Helical" evidence="7">
    <location>
        <begin position="155"/>
        <end position="171"/>
    </location>
</feature>
<keyword evidence="5 7" id="KW-1133">Transmembrane helix</keyword>
<sequence length="314" mass="34333">MHQKRLLLTYGLVFSVTAIWGLNIVMIKVLVEELPVQTMTAFRIMLAGITALLVIVLGKSLRRLSKREWIYTLLGMLFGVILHHSFMATGLTMIDASSASLILALVPLTTALLGVFFLGEHLTKLRSMGFILALTGVFFIQGGSFSGMQFSMGEWILFGAMLAQAISFIFVKKATASLDSKQVTTIMYLAGSIGLLIVSFMAEPTGVSKMASAPLFIYVLFFLSGIVATGAGYMIFNAAIQQIGAGQTALFNNFVPFFGLLFAAIFLNETITAYQLIGFLFIVAGVLFGTGYIERQWKKKHPPMDNTKRNMASN</sequence>
<feature type="domain" description="EamA" evidence="8">
    <location>
        <begin position="10"/>
        <end position="140"/>
    </location>
</feature>
<keyword evidence="4 7" id="KW-0812">Transmembrane</keyword>
<protein>
    <submittedName>
        <fullName evidence="9">EamA domain-containing membrane protein RarD</fullName>
    </submittedName>
</protein>
<proteinExistence type="inferred from homology"/>
<feature type="transmembrane region" description="Helical" evidence="7">
    <location>
        <begin position="130"/>
        <end position="149"/>
    </location>
</feature>
<dbReference type="Proteomes" id="UP000242682">
    <property type="component" value="Unassembled WGS sequence"/>
</dbReference>
<dbReference type="InterPro" id="IPR037185">
    <property type="entry name" value="EmrE-like"/>
</dbReference>
<dbReference type="PANTHER" id="PTHR32322:SF18">
    <property type="entry name" value="S-ADENOSYLMETHIONINE_S-ADENOSYLHOMOCYSTEINE TRANSPORTER"/>
    <property type="match status" value="1"/>
</dbReference>
<keyword evidence="10" id="KW-1185">Reference proteome</keyword>
<comment type="caution">
    <text evidence="9">The sequence shown here is derived from an EMBL/GenBank/DDBJ whole genome shotgun (WGS) entry which is preliminary data.</text>
</comment>
<evidence type="ECO:0000313" key="10">
    <source>
        <dbReference type="Proteomes" id="UP000242682"/>
    </source>
</evidence>
<dbReference type="GO" id="GO:0005886">
    <property type="term" value="C:plasma membrane"/>
    <property type="evidence" value="ECO:0007669"/>
    <property type="project" value="UniProtKB-SubCell"/>
</dbReference>
<organism evidence="9 10">
    <name type="scientific">Planomicrobium soli</name>
    <dbReference type="NCBI Taxonomy" id="1176648"/>
    <lineage>
        <taxon>Bacteria</taxon>
        <taxon>Bacillati</taxon>
        <taxon>Bacillota</taxon>
        <taxon>Bacilli</taxon>
        <taxon>Bacillales</taxon>
        <taxon>Caryophanaceae</taxon>
        <taxon>Planomicrobium</taxon>
    </lineage>
</organism>
<comment type="subcellular location">
    <subcellularLocation>
        <location evidence="1">Cell membrane</location>
        <topology evidence="1">Multi-pass membrane protein</topology>
    </subcellularLocation>
</comment>
<dbReference type="Gene3D" id="1.10.3730.20">
    <property type="match status" value="1"/>
</dbReference>
<evidence type="ECO:0000256" key="4">
    <source>
        <dbReference type="ARBA" id="ARBA00022692"/>
    </source>
</evidence>
<feature type="transmembrane region" description="Helical" evidence="7">
    <location>
        <begin position="69"/>
        <end position="87"/>
    </location>
</feature>
<dbReference type="PANTHER" id="PTHR32322">
    <property type="entry name" value="INNER MEMBRANE TRANSPORTER"/>
    <property type="match status" value="1"/>
</dbReference>
<feature type="transmembrane region" description="Helical" evidence="7">
    <location>
        <begin position="273"/>
        <end position="293"/>
    </location>
</feature>
<dbReference type="InterPro" id="IPR000620">
    <property type="entry name" value="EamA_dom"/>
</dbReference>
<keyword evidence="6 7" id="KW-0472">Membrane</keyword>
<feature type="domain" description="EamA" evidence="8">
    <location>
        <begin position="152"/>
        <end position="288"/>
    </location>
</feature>
<dbReference type="SUPFAM" id="SSF103481">
    <property type="entry name" value="Multidrug resistance efflux transporter EmrE"/>
    <property type="match status" value="2"/>
</dbReference>